<sequence>MAQGYLKLEGREDMELRGEKYFRNLASCSLFPDFQRNEFDGKIIRCQMHSIVHDFAQCLTESDSLNAEVKDSDYKCQLESSHEKIQNLMIMFESDDLFPISVYTQKKPRSLVVEREGYFIKGIVLSEVFDQLTCLRTLDLSNHDSVWCKVIEVVPRGIKGLTHLNWRSSLRNLPQGMGKLIKLRHGENVGTPLSYMPKGIERCREWCEKHTGEESKVISRAPFQISNICLALLLKQAMQDIDFQSLSSLIFPNLESCIEALQGKGIGSFQVTSCRMMADPITRHQGIVAGLPNSK</sequence>
<keyword evidence="2" id="KW-1185">Reference proteome</keyword>
<gene>
    <name evidence="1" type="ORF">KPL71_020444</name>
</gene>
<evidence type="ECO:0000313" key="1">
    <source>
        <dbReference type="EMBL" id="KAH9713728.1"/>
    </source>
</evidence>
<accession>A0ACB8J7U7</accession>
<dbReference type="EMBL" id="CM039176">
    <property type="protein sequence ID" value="KAH9713728.1"/>
    <property type="molecule type" value="Genomic_DNA"/>
</dbReference>
<name>A0ACB8J7U7_CITSI</name>
<protein>
    <submittedName>
        <fullName evidence="1">Uncharacterized protein</fullName>
    </submittedName>
</protein>
<dbReference type="Proteomes" id="UP000829398">
    <property type="component" value="Chromosome 7"/>
</dbReference>
<organism evidence="1 2">
    <name type="scientific">Citrus sinensis</name>
    <name type="common">Sweet orange</name>
    <name type="synonym">Citrus aurantium var. sinensis</name>
    <dbReference type="NCBI Taxonomy" id="2711"/>
    <lineage>
        <taxon>Eukaryota</taxon>
        <taxon>Viridiplantae</taxon>
        <taxon>Streptophyta</taxon>
        <taxon>Embryophyta</taxon>
        <taxon>Tracheophyta</taxon>
        <taxon>Spermatophyta</taxon>
        <taxon>Magnoliopsida</taxon>
        <taxon>eudicotyledons</taxon>
        <taxon>Gunneridae</taxon>
        <taxon>Pentapetalae</taxon>
        <taxon>rosids</taxon>
        <taxon>malvids</taxon>
        <taxon>Sapindales</taxon>
        <taxon>Rutaceae</taxon>
        <taxon>Aurantioideae</taxon>
        <taxon>Citrus</taxon>
    </lineage>
</organism>
<reference evidence="2" key="1">
    <citation type="journal article" date="2023" name="Hortic. Res.">
        <title>A chromosome-level phased genome enabling allele-level studies in sweet orange: a case study on citrus Huanglongbing tolerance.</title>
        <authorList>
            <person name="Wu B."/>
            <person name="Yu Q."/>
            <person name="Deng Z."/>
            <person name="Duan Y."/>
            <person name="Luo F."/>
            <person name="Gmitter F. Jr."/>
        </authorList>
    </citation>
    <scope>NUCLEOTIDE SEQUENCE [LARGE SCALE GENOMIC DNA]</scope>
    <source>
        <strain evidence="2">cv. Valencia</strain>
    </source>
</reference>
<proteinExistence type="predicted"/>
<evidence type="ECO:0000313" key="2">
    <source>
        <dbReference type="Proteomes" id="UP000829398"/>
    </source>
</evidence>
<comment type="caution">
    <text evidence="1">The sequence shown here is derived from an EMBL/GenBank/DDBJ whole genome shotgun (WGS) entry which is preliminary data.</text>
</comment>